<feature type="transmembrane region" description="Helical" evidence="1">
    <location>
        <begin position="145"/>
        <end position="165"/>
    </location>
</feature>
<gene>
    <name evidence="2" type="ORF">Pma05_40160</name>
</gene>
<dbReference type="RefSeq" id="WP_203858933.1">
    <property type="nucleotide sequence ID" value="NZ_BAAAZQ010000011.1"/>
</dbReference>
<reference evidence="2 3" key="1">
    <citation type="submission" date="2021-01" db="EMBL/GenBank/DDBJ databases">
        <title>Whole genome shotgun sequence of Plantactinospora mayteni NBRC 109088.</title>
        <authorList>
            <person name="Komaki H."/>
            <person name="Tamura T."/>
        </authorList>
    </citation>
    <scope>NUCLEOTIDE SEQUENCE [LARGE SCALE GENOMIC DNA]</scope>
    <source>
        <strain evidence="2 3">NBRC 109088</strain>
    </source>
</reference>
<feature type="transmembrane region" description="Helical" evidence="1">
    <location>
        <begin position="186"/>
        <end position="207"/>
    </location>
</feature>
<protein>
    <recommendedName>
        <fullName evidence="4">Glycerophosphoryl diester phosphodiesterase membrane domain-containing protein</fullName>
    </recommendedName>
</protein>
<accession>A0ABQ4ES32</accession>
<name>A0ABQ4ES32_9ACTN</name>
<proteinExistence type="predicted"/>
<evidence type="ECO:0000313" key="3">
    <source>
        <dbReference type="Proteomes" id="UP000621500"/>
    </source>
</evidence>
<keyword evidence="3" id="KW-1185">Reference proteome</keyword>
<keyword evidence="1" id="KW-0472">Membrane</keyword>
<sequence length="281" mass="29804">MPDAGPTAVLPLRPLTVGELIDSAVLLLRDHARILVPVALVLAVLEQLLLHPLRLVAEVTPPAYLPRIDELPAYWFLLAVGAACEGVIIALLGNLTARAAGTVLLDPAARVRRLLRPDGARLPATLLVALLAGAVMFVASLVMPLWVVGFALLGSVAPAIVLDRLGPFRALWRSATLALRTSGRAAAVRVLGYLVWWLLRIGLAVGAVTGLNSVGLLAPEWQLPVGLAVWALVNSVAYPALACVDAVVYLEARIRTEGLDIVVDRARQTGAPTLTPMADRR</sequence>
<keyword evidence="1" id="KW-1133">Transmembrane helix</keyword>
<organism evidence="2 3">
    <name type="scientific">Plantactinospora mayteni</name>
    <dbReference type="NCBI Taxonomy" id="566021"/>
    <lineage>
        <taxon>Bacteria</taxon>
        <taxon>Bacillati</taxon>
        <taxon>Actinomycetota</taxon>
        <taxon>Actinomycetes</taxon>
        <taxon>Micromonosporales</taxon>
        <taxon>Micromonosporaceae</taxon>
        <taxon>Plantactinospora</taxon>
    </lineage>
</organism>
<keyword evidence="1" id="KW-0812">Transmembrane</keyword>
<dbReference type="Proteomes" id="UP000621500">
    <property type="component" value="Unassembled WGS sequence"/>
</dbReference>
<feature type="transmembrane region" description="Helical" evidence="1">
    <location>
        <begin position="120"/>
        <end position="139"/>
    </location>
</feature>
<comment type="caution">
    <text evidence="2">The sequence shown here is derived from an EMBL/GenBank/DDBJ whole genome shotgun (WGS) entry which is preliminary data.</text>
</comment>
<dbReference type="EMBL" id="BONX01000026">
    <property type="protein sequence ID" value="GIG97443.1"/>
    <property type="molecule type" value="Genomic_DNA"/>
</dbReference>
<evidence type="ECO:0008006" key="4">
    <source>
        <dbReference type="Google" id="ProtNLM"/>
    </source>
</evidence>
<feature type="transmembrane region" description="Helical" evidence="1">
    <location>
        <begin position="227"/>
        <end position="250"/>
    </location>
</feature>
<evidence type="ECO:0000256" key="1">
    <source>
        <dbReference type="SAM" id="Phobius"/>
    </source>
</evidence>
<feature type="transmembrane region" description="Helical" evidence="1">
    <location>
        <begin position="73"/>
        <end position="92"/>
    </location>
</feature>
<evidence type="ECO:0000313" key="2">
    <source>
        <dbReference type="EMBL" id="GIG97443.1"/>
    </source>
</evidence>